<feature type="transmembrane region" description="Helical" evidence="4">
    <location>
        <begin position="20"/>
        <end position="39"/>
    </location>
</feature>
<evidence type="ECO:0000256" key="2">
    <source>
        <dbReference type="ARBA" id="ARBA00023125"/>
    </source>
</evidence>
<evidence type="ECO:0000313" key="6">
    <source>
        <dbReference type="EMBL" id="QHT62373.1"/>
    </source>
</evidence>
<proteinExistence type="predicted"/>
<keyword evidence="4" id="KW-0812">Transmembrane</keyword>
<evidence type="ECO:0000256" key="4">
    <source>
        <dbReference type="SAM" id="Phobius"/>
    </source>
</evidence>
<dbReference type="GO" id="GO:0043565">
    <property type="term" value="F:sequence-specific DNA binding"/>
    <property type="evidence" value="ECO:0007669"/>
    <property type="project" value="InterPro"/>
</dbReference>
<dbReference type="GO" id="GO:0003700">
    <property type="term" value="F:DNA-binding transcription factor activity"/>
    <property type="evidence" value="ECO:0007669"/>
    <property type="project" value="InterPro"/>
</dbReference>
<dbReference type="InterPro" id="IPR041522">
    <property type="entry name" value="CdaR_GGDEF"/>
</dbReference>
<keyword evidence="1" id="KW-0805">Transcription regulation</keyword>
<keyword evidence="4" id="KW-0472">Membrane</keyword>
<protein>
    <submittedName>
        <fullName evidence="6">Helix-turn-helix domain-containing protein</fullName>
    </submittedName>
</protein>
<keyword evidence="7" id="KW-1185">Reference proteome</keyword>
<dbReference type="Gene3D" id="3.30.450.20">
    <property type="entry name" value="PAS domain"/>
    <property type="match status" value="1"/>
</dbReference>
<dbReference type="SUPFAM" id="SSF46689">
    <property type="entry name" value="Homeodomain-like"/>
    <property type="match status" value="1"/>
</dbReference>
<evidence type="ECO:0000313" key="7">
    <source>
        <dbReference type="Proteomes" id="UP000476064"/>
    </source>
</evidence>
<organism evidence="6 7">
    <name type="scientific">Paenibacillus lycopersici</name>
    <dbReference type="NCBI Taxonomy" id="2704462"/>
    <lineage>
        <taxon>Bacteria</taxon>
        <taxon>Bacillati</taxon>
        <taxon>Bacillota</taxon>
        <taxon>Bacilli</taxon>
        <taxon>Bacillales</taxon>
        <taxon>Paenibacillaceae</taxon>
        <taxon>Paenibacillus</taxon>
    </lineage>
</organism>
<dbReference type="Pfam" id="PF12833">
    <property type="entry name" value="HTH_18"/>
    <property type="match status" value="1"/>
</dbReference>
<name>A0A6C0G318_9BACL</name>
<dbReference type="RefSeq" id="WP_162358806.1">
    <property type="nucleotide sequence ID" value="NZ_CP048209.1"/>
</dbReference>
<dbReference type="PROSITE" id="PS00041">
    <property type="entry name" value="HTH_ARAC_FAMILY_1"/>
    <property type="match status" value="1"/>
</dbReference>
<dbReference type="Gene3D" id="1.10.10.60">
    <property type="entry name" value="Homeodomain-like"/>
    <property type="match status" value="2"/>
</dbReference>
<gene>
    <name evidence="6" type="ORF">GXP70_21905</name>
</gene>
<sequence>MTFLNRIRQYRVYRKLIMSYLILIVMSVAIVSTILYALFSMEAVKEIDRSSKQVLTHVSYTANVVYQQIQDVSSQLLVDKDVMSFFYADDVDKLKNFRAYMIIAKVQSVYPFIKDISMYNFTNGEYIDTFGLPRDPKVKTQSIAEYLSFYPRVAVVNEDKHLRLLTFSIVPERFLETNMPKYALVLDLDEAYIQNTIGSLNTASKRGDTYVMNARGEVLSHSDPVKFRSDFSAKREVKRILGEGQNQGSFVEKTGGKKNLITYVRSPALDWYFVSAQPYSELLSNIYTLRNWTWFISLLLIVLGVGISLLLTGNFYNPIRRLLDQVSIASNAEQDGGTLLKQDEYALLSNAFMHSMQSAELLESKLSRSQRVMKSGSILSLLKGIDKVTAEQIGEEWGEQLQGPYFRVLLFKIDDNASFKRTYKPFERELIRFAIGNIAQELLGNNFESEAAVTEDELVAILQLPGMELRDTLYLTLSEIQDAIQSYYKISVTVSIGDCCESLAGLHESYVSAREYGDYRLFFGYSAIIDSTRASRERGMEAQYPSAKERKLVDAVKLSSEKAIQAEIGEWIAFLSGCTYAQAMQYTNFLLLTMIREFGHISELGDTNTNGLYAYFHLIQQVETLDQLKSALADFCGRVVTVMEENKQQVASLKSTRVIEEVKQLIEERYADSQLSLEYAAGQVGLSAGYLGKMFKQQAQSTFNDYMTFVRIEQAKRLLTSTNEIVSEVGAQVGVPGAAYFSTVFKRHTGMSPSQYRENHRE</sequence>
<keyword evidence="3" id="KW-0804">Transcription</keyword>
<dbReference type="EMBL" id="CP048209">
    <property type="protein sequence ID" value="QHT62373.1"/>
    <property type="molecule type" value="Genomic_DNA"/>
</dbReference>
<dbReference type="Pfam" id="PF17853">
    <property type="entry name" value="GGDEF_2"/>
    <property type="match status" value="1"/>
</dbReference>
<dbReference type="PROSITE" id="PS01124">
    <property type="entry name" value="HTH_ARAC_FAMILY_2"/>
    <property type="match status" value="1"/>
</dbReference>
<evidence type="ECO:0000256" key="1">
    <source>
        <dbReference type="ARBA" id="ARBA00023015"/>
    </source>
</evidence>
<evidence type="ECO:0000256" key="3">
    <source>
        <dbReference type="ARBA" id="ARBA00023163"/>
    </source>
</evidence>
<keyword evidence="2" id="KW-0238">DNA-binding</keyword>
<dbReference type="SMART" id="SM00342">
    <property type="entry name" value="HTH_ARAC"/>
    <property type="match status" value="1"/>
</dbReference>
<dbReference type="KEGG" id="plyc:GXP70_21905"/>
<evidence type="ECO:0000259" key="5">
    <source>
        <dbReference type="PROSITE" id="PS01124"/>
    </source>
</evidence>
<feature type="domain" description="HTH araC/xylS-type" evidence="5">
    <location>
        <begin position="660"/>
        <end position="759"/>
    </location>
</feature>
<dbReference type="InterPro" id="IPR018060">
    <property type="entry name" value="HTH_AraC"/>
</dbReference>
<feature type="transmembrane region" description="Helical" evidence="4">
    <location>
        <begin position="292"/>
        <end position="311"/>
    </location>
</feature>
<keyword evidence="4" id="KW-1133">Transmembrane helix</keyword>
<dbReference type="InterPro" id="IPR018062">
    <property type="entry name" value="HTH_AraC-typ_CS"/>
</dbReference>
<dbReference type="InterPro" id="IPR009057">
    <property type="entry name" value="Homeodomain-like_sf"/>
</dbReference>
<dbReference type="PANTHER" id="PTHR43280:SF2">
    <property type="entry name" value="HTH-TYPE TRANSCRIPTIONAL REGULATOR EXSA"/>
    <property type="match status" value="1"/>
</dbReference>
<accession>A0A6C0G318</accession>
<reference evidence="6 7" key="1">
    <citation type="submission" date="2020-01" db="EMBL/GenBank/DDBJ databases">
        <title>Paenibacillus sp. nov., isolated from tomato rhizosphere.</title>
        <authorList>
            <person name="Weon H.-Y."/>
            <person name="Lee S.A."/>
        </authorList>
    </citation>
    <scope>NUCLEOTIDE SEQUENCE [LARGE SCALE GENOMIC DNA]</scope>
    <source>
        <strain evidence="6 7">12200R-189</strain>
    </source>
</reference>
<dbReference type="AlphaFoldDB" id="A0A6C0G318"/>
<dbReference type="PANTHER" id="PTHR43280">
    <property type="entry name" value="ARAC-FAMILY TRANSCRIPTIONAL REGULATOR"/>
    <property type="match status" value="1"/>
</dbReference>
<dbReference type="Proteomes" id="UP000476064">
    <property type="component" value="Chromosome"/>
</dbReference>